<evidence type="ECO:0000256" key="4">
    <source>
        <dbReference type="ARBA" id="ARBA00023002"/>
    </source>
</evidence>
<reference evidence="6" key="2">
    <citation type="journal article" date="2023" name="IMA Fungus">
        <title>Comparative genomic study of the Penicillium genus elucidates a diverse pangenome and 15 lateral gene transfer events.</title>
        <authorList>
            <person name="Petersen C."/>
            <person name="Sorensen T."/>
            <person name="Nielsen M.R."/>
            <person name="Sondergaard T.E."/>
            <person name="Sorensen J.L."/>
            <person name="Fitzpatrick D.A."/>
            <person name="Frisvad J.C."/>
            <person name="Nielsen K.L."/>
        </authorList>
    </citation>
    <scope>NUCLEOTIDE SEQUENCE</scope>
    <source>
        <strain evidence="6">IBT 16125</strain>
    </source>
</reference>
<dbReference type="GO" id="GO:0005737">
    <property type="term" value="C:cytoplasm"/>
    <property type="evidence" value="ECO:0007669"/>
    <property type="project" value="InterPro"/>
</dbReference>
<dbReference type="EMBL" id="JAPVEA010000004">
    <property type="protein sequence ID" value="KAJ5455892.1"/>
    <property type="molecule type" value="Genomic_DNA"/>
</dbReference>
<accession>A0AAD6CA00</accession>
<dbReference type="GO" id="GO:0004631">
    <property type="term" value="F:phosphomevalonate kinase activity"/>
    <property type="evidence" value="ECO:0007669"/>
    <property type="project" value="InterPro"/>
</dbReference>
<dbReference type="SUPFAM" id="SSF53271">
    <property type="entry name" value="PRTase-like"/>
    <property type="match status" value="1"/>
</dbReference>
<evidence type="ECO:0000313" key="7">
    <source>
        <dbReference type="Proteomes" id="UP001213681"/>
    </source>
</evidence>
<gene>
    <name evidence="6" type="ORF">N7458_004156</name>
</gene>
<dbReference type="InterPro" id="IPR029063">
    <property type="entry name" value="SAM-dependent_MTases_sf"/>
</dbReference>
<dbReference type="Proteomes" id="UP001213681">
    <property type="component" value="Unassembled WGS sequence"/>
</dbReference>
<keyword evidence="4" id="KW-0560">Oxidoreductase</keyword>
<dbReference type="GO" id="GO:0006695">
    <property type="term" value="P:cholesterol biosynthetic process"/>
    <property type="evidence" value="ECO:0007669"/>
    <property type="project" value="InterPro"/>
</dbReference>
<dbReference type="InterPro" id="IPR016166">
    <property type="entry name" value="FAD-bd_PCMH"/>
</dbReference>
<dbReference type="Gene3D" id="3.40.50.2020">
    <property type="match status" value="1"/>
</dbReference>
<comment type="caution">
    <text evidence="6">The sequence shown here is derived from an EMBL/GenBank/DDBJ whole genome shotgun (WGS) entry which is preliminary data.</text>
</comment>
<feature type="domain" description="FAD-binding PCMH-type" evidence="5">
    <location>
        <begin position="302"/>
        <end position="494"/>
    </location>
</feature>
<comment type="similarity">
    <text evidence="1">Belongs to the oxygen-dependent FAD-linked oxidoreductase family.</text>
</comment>
<evidence type="ECO:0000313" key="6">
    <source>
        <dbReference type="EMBL" id="KAJ5455892.1"/>
    </source>
</evidence>
<dbReference type="Gene3D" id="3.40.462.20">
    <property type="match status" value="1"/>
</dbReference>
<dbReference type="InterPro" id="IPR036318">
    <property type="entry name" value="FAD-bd_PCMH-like_sf"/>
</dbReference>
<reference evidence="6" key="1">
    <citation type="submission" date="2022-12" db="EMBL/GenBank/DDBJ databases">
        <authorList>
            <person name="Petersen C."/>
        </authorList>
    </citation>
    <scope>NUCLEOTIDE SEQUENCE</scope>
    <source>
        <strain evidence="6">IBT 16125</strain>
    </source>
</reference>
<dbReference type="AlphaFoldDB" id="A0AAD6CA00"/>
<dbReference type="PROSITE" id="PS51387">
    <property type="entry name" value="FAD_PCMH"/>
    <property type="match status" value="1"/>
</dbReference>
<keyword evidence="2" id="KW-0285">Flavoprotein</keyword>
<evidence type="ECO:0000256" key="1">
    <source>
        <dbReference type="ARBA" id="ARBA00005466"/>
    </source>
</evidence>
<dbReference type="RefSeq" id="XP_056768265.1">
    <property type="nucleotide sequence ID" value="XM_056907538.1"/>
</dbReference>
<sequence>MATLNTLKLALRQEASAFSSPRQPLTNAQYSIGFEILMRESAWITYRDFIIPQLTQVLTPFLESQTSISVLEIGPGPKSVLGQLPRVLRDIIRRYTAFEPNELFAIRMEEWLYPTSGTESPLPCLERRATIHRMPFSLSETVTGIDKFDVILFCHSMYGMNPKVTIMQRALEMLVDQPKHGIVVVFHRDGSLHFEGLVCHRTASFPTGAVSVADDNQELDRFTSFVAGFTLEDIKKYRALRIAWQKVCRALGRRDKSYPGQLFFSSPDIMTTFTRHATGLPELMIQMPLLEGARVVKNREAVSHHPAFIVRPKEIRHIQDCVQWALRHRVGLTITGGGHSGHCRWPNVVAVDMSAFAEVHILTAGHCGEGSGSDSGPLIIAEAGCTTGDIIHEAMEVGLTVPLGSRPSVGAGLWLQGGIGHLARLYGLSCDAIVGAVIISVENGQILCIGHVPVHHHPASAICPTNETELLWAIRGAGTNFGIVVSVVFKAYPALTKSVRNWVIPLSDKNEAGPKFNYLDHFVAQKLSEDCSLDLYMYFDKGKLHLGVALFENPTAQSTSIAAFIGRTLGPENSSKTVDGVGLFGADMFIAEMHGGHGGNKTSSFKRCIFLKDIGDPRIVNKLIKAMKTRPTPLSYLHLLQGGRAMRSIAAHATAFGYRDWDFACVITGVWHRDQDETELARSVVDWVYNLATELLPLSRGIYSADLGPDPRDATLAAKAFGPNRPHLARLKHILDPHDVLAYACPIRRFPIRQRLIVLVTGESGAGKDYCAEIWSANFNANTDSNLDARTVSISDLTKREYAAATPGVDLARLLNDRAYKERHRSALTAFFNDQLRRRPGLLEEHFLDVAYHAMNVDVLFITGMRESNLLAAYWHLVPECRLLEVRVQATKHTRQARRRFPDDDADADGDEVTVCDDCPSLIFNNENAGTDAVHKFAMDSLLPLFDEDIQRLANMVRPAPDFPRQGITFQHVLDIAQQPGGLKLCTRLLGKFYVGDWTRVGAIVCPETGGFIFASPLAEQFDILLALIREAGKLPPPTIAVSKPTSHISSSTSGHAKESSLEMKMYLIPQGSSVVVVDDVLATGKTLCAALELLQESGIRKNDISVLVVAEFPVHRGRRLLRECGFGSVSVRSLLVFDGV</sequence>
<dbReference type="InterPro" id="IPR006094">
    <property type="entry name" value="Oxid_FAD_bind_N"/>
</dbReference>
<dbReference type="Gene3D" id="3.40.50.300">
    <property type="entry name" value="P-loop containing nucleotide triphosphate hydrolases"/>
    <property type="match status" value="1"/>
</dbReference>
<dbReference type="PANTHER" id="PTHR42973">
    <property type="entry name" value="BINDING OXIDOREDUCTASE, PUTATIVE (AFU_ORTHOLOGUE AFUA_1G17690)-RELATED"/>
    <property type="match status" value="1"/>
</dbReference>
<name>A0AAD6CA00_9EURO</name>
<evidence type="ECO:0000259" key="5">
    <source>
        <dbReference type="PROSITE" id="PS51387"/>
    </source>
</evidence>
<evidence type="ECO:0000256" key="3">
    <source>
        <dbReference type="ARBA" id="ARBA00022827"/>
    </source>
</evidence>
<dbReference type="InterPro" id="IPR029057">
    <property type="entry name" value="PRTase-like"/>
</dbReference>
<evidence type="ECO:0000256" key="2">
    <source>
        <dbReference type="ARBA" id="ARBA00022630"/>
    </source>
</evidence>
<dbReference type="Pfam" id="PF00156">
    <property type="entry name" value="Pribosyltran"/>
    <property type="match status" value="1"/>
</dbReference>
<dbReference type="InterPro" id="IPR016169">
    <property type="entry name" value="FAD-bd_PCMH_sub2"/>
</dbReference>
<dbReference type="InterPro" id="IPR050416">
    <property type="entry name" value="FAD-linked_Oxidoreductase"/>
</dbReference>
<protein>
    <recommendedName>
        <fullName evidence="5">FAD-binding PCMH-type domain-containing protein</fullName>
    </recommendedName>
</protein>
<dbReference type="InterPro" id="IPR000836">
    <property type="entry name" value="PRTase_dom"/>
</dbReference>
<dbReference type="Pfam" id="PF04275">
    <property type="entry name" value="P-mevalo_kinase"/>
    <property type="match status" value="1"/>
</dbReference>
<dbReference type="GO" id="GO:0016491">
    <property type="term" value="F:oxidoreductase activity"/>
    <property type="evidence" value="ECO:0007669"/>
    <property type="project" value="UniProtKB-KW"/>
</dbReference>
<dbReference type="PANTHER" id="PTHR42973:SF25">
    <property type="entry name" value="PHOSPHOMEVALONATE KINASE"/>
    <property type="match status" value="1"/>
</dbReference>
<dbReference type="Gene3D" id="3.40.50.150">
    <property type="entry name" value="Vaccinia Virus protein VP39"/>
    <property type="match status" value="1"/>
</dbReference>
<dbReference type="GO" id="GO:0071949">
    <property type="term" value="F:FAD binding"/>
    <property type="evidence" value="ECO:0007669"/>
    <property type="project" value="InterPro"/>
</dbReference>
<keyword evidence="7" id="KW-1185">Reference proteome</keyword>
<proteinExistence type="inferred from homology"/>
<dbReference type="Gene3D" id="3.30.465.10">
    <property type="match status" value="1"/>
</dbReference>
<dbReference type="InterPro" id="IPR005919">
    <property type="entry name" value="Pmev_kin_anim"/>
</dbReference>
<dbReference type="SUPFAM" id="SSF56176">
    <property type="entry name" value="FAD-binding/transporter-associated domain-like"/>
    <property type="match status" value="1"/>
</dbReference>
<dbReference type="GeneID" id="81597781"/>
<dbReference type="CDD" id="cd06223">
    <property type="entry name" value="PRTases_typeI"/>
    <property type="match status" value="1"/>
</dbReference>
<dbReference type="InterPro" id="IPR027417">
    <property type="entry name" value="P-loop_NTPase"/>
</dbReference>
<keyword evidence="3" id="KW-0274">FAD</keyword>
<organism evidence="6 7">
    <name type="scientific">Penicillium daleae</name>
    <dbReference type="NCBI Taxonomy" id="63821"/>
    <lineage>
        <taxon>Eukaryota</taxon>
        <taxon>Fungi</taxon>
        <taxon>Dikarya</taxon>
        <taxon>Ascomycota</taxon>
        <taxon>Pezizomycotina</taxon>
        <taxon>Eurotiomycetes</taxon>
        <taxon>Eurotiomycetidae</taxon>
        <taxon>Eurotiales</taxon>
        <taxon>Aspergillaceae</taxon>
        <taxon>Penicillium</taxon>
    </lineage>
</organism>
<dbReference type="Pfam" id="PF01565">
    <property type="entry name" value="FAD_binding_4"/>
    <property type="match status" value="1"/>
</dbReference>